<dbReference type="AlphaFoldDB" id="A0A9W6N9K8"/>
<feature type="compositionally biased region" description="Basic residues" evidence="1">
    <location>
        <begin position="64"/>
        <end position="81"/>
    </location>
</feature>
<keyword evidence="3" id="KW-1185">Reference proteome</keyword>
<comment type="caution">
    <text evidence="2">The sequence shown here is derived from an EMBL/GenBank/DDBJ whole genome shotgun (WGS) entry which is preliminary data.</text>
</comment>
<evidence type="ECO:0000256" key="1">
    <source>
        <dbReference type="SAM" id="MobiDB-lite"/>
    </source>
</evidence>
<proteinExistence type="predicted"/>
<protein>
    <submittedName>
        <fullName evidence="2">Uncharacterized protein</fullName>
    </submittedName>
</protein>
<organism evidence="2 3">
    <name type="scientific">Ancylobacter defluvii</name>
    <dbReference type="NCBI Taxonomy" id="1282440"/>
    <lineage>
        <taxon>Bacteria</taxon>
        <taxon>Pseudomonadati</taxon>
        <taxon>Pseudomonadota</taxon>
        <taxon>Alphaproteobacteria</taxon>
        <taxon>Hyphomicrobiales</taxon>
        <taxon>Xanthobacteraceae</taxon>
        <taxon>Ancylobacter</taxon>
    </lineage>
</organism>
<evidence type="ECO:0000313" key="2">
    <source>
        <dbReference type="EMBL" id="GLK82693.1"/>
    </source>
</evidence>
<name>A0A9W6N9K8_9HYPH</name>
<accession>A0A9W6N9K8</accession>
<dbReference type="Proteomes" id="UP001143330">
    <property type="component" value="Unassembled WGS sequence"/>
</dbReference>
<dbReference type="EMBL" id="BSFM01000004">
    <property type="protein sequence ID" value="GLK82693.1"/>
    <property type="molecule type" value="Genomic_DNA"/>
</dbReference>
<feature type="region of interest" description="Disordered" evidence="1">
    <location>
        <begin position="63"/>
        <end position="90"/>
    </location>
</feature>
<reference evidence="2" key="2">
    <citation type="submission" date="2023-01" db="EMBL/GenBank/DDBJ databases">
        <authorList>
            <person name="Sun Q."/>
            <person name="Evtushenko L."/>
        </authorList>
    </citation>
    <scope>NUCLEOTIDE SEQUENCE</scope>
    <source>
        <strain evidence="2">VKM B-2789</strain>
    </source>
</reference>
<evidence type="ECO:0000313" key="3">
    <source>
        <dbReference type="Proteomes" id="UP001143330"/>
    </source>
</evidence>
<reference evidence="2" key="1">
    <citation type="journal article" date="2014" name="Int. J. Syst. Evol. Microbiol.">
        <title>Complete genome sequence of Corynebacterium casei LMG S-19264T (=DSM 44701T), isolated from a smear-ripened cheese.</title>
        <authorList>
            <consortium name="US DOE Joint Genome Institute (JGI-PGF)"/>
            <person name="Walter F."/>
            <person name="Albersmeier A."/>
            <person name="Kalinowski J."/>
            <person name="Ruckert C."/>
        </authorList>
    </citation>
    <scope>NUCLEOTIDE SEQUENCE</scope>
    <source>
        <strain evidence="2">VKM B-2789</strain>
    </source>
</reference>
<gene>
    <name evidence="2" type="ORF">GCM10017653_07620</name>
</gene>
<sequence>METPNIERAQRIVERIIRDANSAVDVVGRVRALFRQSTDARGTTSLASILSKTRELLADESLRRHTSGSRSMLKKGCRRSRSTAFKFSRC</sequence>